<keyword evidence="2" id="KW-0812">Transmembrane</keyword>
<keyword evidence="2" id="KW-0472">Membrane</keyword>
<accession>A0A7J5C0G9</accession>
<evidence type="ECO:0000313" key="4">
    <source>
        <dbReference type="Proteomes" id="UP000467240"/>
    </source>
</evidence>
<keyword evidence="2" id="KW-1133">Transmembrane helix</keyword>
<dbReference type="Proteomes" id="UP000467240">
    <property type="component" value="Unassembled WGS sequence"/>
</dbReference>
<evidence type="ECO:0008006" key="5">
    <source>
        <dbReference type="Google" id="ProtNLM"/>
    </source>
</evidence>
<feature type="compositionally biased region" description="Low complexity" evidence="1">
    <location>
        <begin position="395"/>
        <end position="448"/>
    </location>
</feature>
<reference evidence="3 4" key="1">
    <citation type="submission" date="2019-09" db="EMBL/GenBank/DDBJ databases">
        <title>Phylogeny of genus Pseudoclavibacter and closely related genus.</title>
        <authorList>
            <person name="Li Y."/>
        </authorList>
    </citation>
    <scope>NUCLEOTIDE SEQUENCE [LARGE SCALE GENOMIC DNA]</scope>
    <source>
        <strain evidence="3 4">DSM 23821</strain>
    </source>
</reference>
<gene>
    <name evidence="3" type="ORF">F8O01_03505</name>
</gene>
<comment type="caution">
    <text evidence="3">The sequence shown here is derived from an EMBL/GenBank/DDBJ whole genome shotgun (WGS) entry which is preliminary data.</text>
</comment>
<organism evidence="3 4">
    <name type="scientific">Pseudoclavibacter chungangensis</name>
    <dbReference type="NCBI Taxonomy" id="587635"/>
    <lineage>
        <taxon>Bacteria</taxon>
        <taxon>Bacillati</taxon>
        <taxon>Actinomycetota</taxon>
        <taxon>Actinomycetes</taxon>
        <taxon>Micrococcales</taxon>
        <taxon>Microbacteriaceae</taxon>
        <taxon>Pseudoclavibacter</taxon>
    </lineage>
</organism>
<dbReference type="OrthoDB" id="4483045at2"/>
<name>A0A7J5C0G9_9MICO</name>
<feature type="region of interest" description="Disordered" evidence="1">
    <location>
        <begin position="395"/>
        <end position="455"/>
    </location>
</feature>
<dbReference type="RefSeq" id="WP_158039499.1">
    <property type="nucleotide sequence ID" value="NZ_JACCFV010000001.1"/>
</dbReference>
<sequence>MEQSIGTSKVRDVHGRLITVGRAILVGSAAAALALGGLFAGAISANATPPAEGGSSATTSINTAITSLPVGEFEATACLGSTNIDPATGQGSTPWGKSALLVSGERLTNFNDGHVVVLYDNTGSTNSGGTPLCAVRFVEGVGAVSTWMYCTDLGKDSCGRTGRDGELLAGNGTELKPLENLDTNPKLSADDELLISWIVTHGFTDRSGTHHAATIDSSTDSRYKVSQAVWCISDGAGGSNCRANTFPDGWQESTLEEMRSEAKLELTSPDQGAHLQVGQTTSFTIETNLLNRPLDVQVEGAEPGDLHVVNGAATIADGKLTVTESPVTFEYTPTSETGFTVGVEALVPRPDEINWHQSPGGVARSFGCQIFSTFDSVAPTQLAAAVEVGFEAVPEETPTVTPTTPASVPPAESTPPASSTPPAAAPPTEATPTASATIPPAVPTTTTPNESLATTGGTFEGAPFLVGTIAALGAGFALVLVARRRRAGQADSE</sequence>
<dbReference type="EMBL" id="WBJZ01000003">
    <property type="protein sequence ID" value="KAB1660399.1"/>
    <property type="molecule type" value="Genomic_DNA"/>
</dbReference>
<proteinExistence type="predicted"/>
<feature type="transmembrane region" description="Helical" evidence="2">
    <location>
        <begin position="20"/>
        <end position="43"/>
    </location>
</feature>
<feature type="transmembrane region" description="Helical" evidence="2">
    <location>
        <begin position="461"/>
        <end position="482"/>
    </location>
</feature>
<keyword evidence="4" id="KW-1185">Reference proteome</keyword>
<evidence type="ECO:0000256" key="1">
    <source>
        <dbReference type="SAM" id="MobiDB-lite"/>
    </source>
</evidence>
<evidence type="ECO:0000256" key="2">
    <source>
        <dbReference type="SAM" id="Phobius"/>
    </source>
</evidence>
<dbReference type="AlphaFoldDB" id="A0A7J5C0G9"/>
<evidence type="ECO:0000313" key="3">
    <source>
        <dbReference type="EMBL" id="KAB1660399.1"/>
    </source>
</evidence>
<protein>
    <recommendedName>
        <fullName evidence="5">LPXTG cell wall anchor domain-containing protein</fullName>
    </recommendedName>
</protein>